<sequence length="112" mass="13084">MLFDPTEHIFFVFFYTINLPIETGYCNHHPRNAIDWINFFQVIDVWTLFNILLGLNLYHKHTSRLHKTLIVATYIGFLIISLVPVIAHTVSDICPPDYPNCPEHERDAIALF</sequence>
<feature type="transmembrane region" description="Helical" evidence="1">
    <location>
        <begin position="69"/>
        <end position="87"/>
    </location>
</feature>
<evidence type="ECO:0000313" key="2">
    <source>
        <dbReference type="EMBL" id="CAG8102715.1"/>
    </source>
</evidence>
<proteinExistence type="predicted"/>
<protein>
    <submittedName>
        <fullName evidence="2">Uncharacterized protein</fullName>
    </submittedName>
</protein>
<name>A0A9W4MS46_PENNA</name>
<dbReference type="AlphaFoldDB" id="A0A9W4MS46"/>
<dbReference type="EMBL" id="CAJVNV010000194">
    <property type="protein sequence ID" value="CAG8102715.1"/>
    <property type="molecule type" value="Genomic_DNA"/>
</dbReference>
<dbReference type="Proteomes" id="UP001153461">
    <property type="component" value="Unassembled WGS sequence"/>
</dbReference>
<feature type="transmembrane region" description="Helical" evidence="1">
    <location>
        <begin position="36"/>
        <end position="57"/>
    </location>
</feature>
<gene>
    <name evidence="2" type="ORF">PNAL_LOCUS4741</name>
</gene>
<evidence type="ECO:0000313" key="3">
    <source>
        <dbReference type="Proteomes" id="UP001153461"/>
    </source>
</evidence>
<keyword evidence="1" id="KW-0812">Transmembrane</keyword>
<organism evidence="2 3">
    <name type="scientific">Penicillium nalgiovense</name>
    <dbReference type="NCBI Taxonomy" id="60175"/>
    <lineage>
        <taxon>Eukaryota</taxon>
        <taxon>Fungi</taxon>
        <taxon>Dikarya</taxon>
        <taxon>Ascomycota</taxon>
        <taxon>Pezizomycotina</taxon>
        <taxon>Eurotiomycetes</taxon>
        <taxon>Eurotiomycetidae</taxon>
        <taxon>Eurotiales</taxon>
        <taxon>Aspergillaceae</taxon>
        <taxon>Penicillium</taxon>
    </lineage>
</organism>
<comment type="caution">
    <text evidence="2">The sequence shown here is derived from an EMBL/GenBank/DDBJ whole genome shotgun (WGS) entry which is preliminary data.</text>
</comment>
<keyword evidence="1" id="KW-0472">Membrane</keyword>
<reference evidence="2" key="1">
    <citation type="submission" date="2021-07" db="EMBL/GenBank/DDBJ databases">
        <authorList>
            <person name="Branca A.L. A."/>
        </authorList>
    </citation>
    <scope>NUCLEOTIDE SEQUENCE</scope>
</reference>
<evidence type="ECO:0000256" key="1">
    <source>
        <dbReference type="SAM" id="Phobius"/>
    </source>
</evidence>
<keyword evidence="1" id="KW-1133">Transmembrane helix</keyword>
<accession>A0A9W4MS46</accession>
<dbReference type="OrthoDB" id="10259681at2759"/>